<comment type="caution">
    <text evidence="3">The sequence shown here is derived from an EMBL/GenBank/DDBJ whole genome shotgun (WGS) entry which is preliminary data.</text>
</comment>
<feature type="domain" description="SpoVT-AbrB" evidence="2">
    <location>
        <begin position="7"/>
        <end position="34"/>
    </location>
</feature>
<evidence type="ECO:0000313" key="3">
    <source>
        <dbReference type="EMBL" id="MFC4299455.1"/>
    </source>
</evidence>
<gene>
    <name evidence="3" type="ORF">ACFO0J_15535</name>
</gene>
<organism evidence="3 4">
    <name type="scientific">Castellaniella hirudinis</name>
    <dbReference type="NCBI Taxonomy" id="1144617"/>
    <lineage>
        <taxon>Bacteria</taxon>
        <taxon>Pseudomonadati</taxon>
        <taxon>Pseudomonadota</taxon>
        <taxon>Betaproteobacteria</taxon>
        <taxon>Burkholderiales</taxon>
        <taxon>Alcaligenaceae</taxon>
        <taxon>Castellaniella</taxon>
    </lineage>
</organism>
<reference evidence="4" key="1">
    <citation type="journal article" date="2019" name="Int. J. Syst. Evol. Microbiol.">
        <title>The Global Catalogue of Microorganisms (GCM) 10K type strain sequencing project: providing services to taxonomists for standard genome sequencing and annotation.</title>
        <authorList>
            <consortium name="The Broad Institute Genomics Platform"/>
            <consortium name="The Broad Institute Genome Sequencing Center for Infectious Disease"/>
            <person name="Wu L."/>
            <person name="Ma J."/>
        </authorList>
    </citation>
    <scope>NUCLEOTIDE SEQUENCE [LARGE SCALE GENOMIC DNA]</scope>
    <source>
        <strain evidence="4">CGMCC 1.19029</strain>
    </source>
</reference>
<dbReference type="InterPro" id="IPR007159">
    <property type="entry name" value="SpoVT-AbrB_dom"/>
</dbReference>
<dbReference type="InterPro" id="IPR037914">
    <property type="entry name" value="SpoVT-AbrB_sf"/>
</dbReference>
<feature type="region of interest" description="Disordered" evidence="1">
    <location>
        <begin position="68"/>
        <end position="90"/>
    </location>
</feature>
<evidence type="ECO:0000256" key="1">
    <source>
        <dbReference type="SAM" id="MobiDB-lite"/>
    </source>
</evidence>
<name>A0ABV8S317_9BURK</name>
<accession>A0ABV8S317</accession>
<sequence length="90" mass="10223">MQTAKLFINGRSQAVRLPAEFRFEGSEVFIRRDPLTGDVILSSRSGWTSWDEFLAQRDLDAVPADFLADRRQPPQQTRSWAVAEPTKDAT</sequence>
<dbReference type="NCBIfam" id="NF040493">
    <property type="entry name" value="TA_anti_VapB"/>
    <property type="match status" value="1"/>
</dbReference>
<dbReference type="InterPro" id="IPR047976">
    <property type="entry name" value="Anti_VapB2-like"/>
</dbReference>
<dbReference type="Proteomes" id="UP001595756">
    <property type="component" value="Unassembled WGS sequence"/>
</dbReference>
<dbReference type="Gene3D" id="2.10.260.10">
    <property type="match status" value="1"/>
</dbReference>
<proteinExistence type="predicted"/>
<dbReference type="Pfam" id="PF04014">
    <property type="entry name" value="MazE_antitoxin"/>
    <property type="match status" value="1"/>
</dbReference>
<dbReference type="SUPFAM" id="SSF89447">
    <property type="entry name" value="AbrB/MazE/MraZ-like"/>
    <property type="match status" value="1"/>
</dbReference>
<evidence type="ECO:0000313" key="4">
    <source>
        <dbReference type="Proteomes" id="UP001595756"/>
    </source>
</evidence>
<keyword evidence="4" id="KW-1185">Reference proteome</keyword>
<dbReference type="RefSeq" id="WP_376813987.1">
    <property type="nucleotide sequence ID" value="NZ_JBHSDY010000010.1"/>
</dbReference>
<dbReference type="EMBL" id="JBHSDY010000010">
    <property type="protein sequence ID" value="MFC4299455.1"/>
    <property type="molecule type" value="Genomic_DNA"/>
</dbReference>
<evidence type="ECO:0000259" key="2">
    <source>
        <dbReference type="Pfam" id="PF04014"/>
    </source>
</evidence>
<protein>
    <submittedName>
        <fullName evidence="3">Antitoxin</fullName>
    </submittedName>
</protein>